<evidence type="ECO:0000256" key="1">
    <source>
        <dbReference type="ARBA" id="ARBA00004141"/>
    </source>
</evidence>
<dbReference type="Pfam" id="PF01699">
    <property type="entry name" value="Na_Ca_ex"/>
    <property type="match status" value="2"/>
</dbReference>
<dbReference type="PANTHER" id="PTHR12266">
    <property type="entry name" value="NA+/CA2+ K+ INDEPENDENT EXCHANGER"/>
    <property type="match status" value="1"/>
</dbReference>
<feature type="transmembrane region" description="Helical" evidence="10">
    <location>
        <begin position="395"/>
        <end position="420"/>
    </location>
</feature>
<protein>
    <recommendedName>
        <fullName evidence="12">Sodium/calcium exchanger membrane region domain-containing protein</fullName>
    </recommendedName>
</protein>
<evidence type="ECO:0000259" key="12">
    <source>
        <dbReference type="Pfam" id="PF01699"/>
    </source>
</evidence>
<reference evidence="13" key="1">
    <citation type="submission" date="2021-01" db="EMBL/GenBank/DDBJ databases">
        <title>Adiantum capillus-veneris genome.</title>
        <authorList>
            <person name="Fang Y."/>
            <person name="Liao Q."/>
        </authorList>
    </citation>
    <scope>NUCLEOTIDE SEQUENCE</scope>
    <source>
        <strain evidence="13">H3</strain>
        <tissue evidence="13">Leaf</tissue>
    </source>
</reference>
<evidence type="ECO:0000256" key="6">
    <source>
        <dbReference type="ARBA" id="ARBA00023053"/>
    </source>
</evidence>
<dbReference type="Proteomes" id="UP000886520">
    <property type="component" value="Chromosome 10"/>
</dbReference>
<dbReference type="AlphaFoldDB" id="A0A9D4UVH7"/>
<feature type="transmembrane region" description="Helical" evidence="10">
    <location>
        <begin position="476"/>
        <end position="496"/>
    </location>
</feature>
<keyword evidence="6" id="KW-0915">Sodium</keyword>
<dbReference type="GO" id="GO:0015297">
    <property type="term" value="F:antiporter activity"/>
    <property type="evidence" value="ECO:0007669"/>
    <property type="project" value="UniProtKB-KW"/>
</dbReference>
<feature type="signal peptide" evidence="11">
    <location>
        <begin position="1"/>
        <end position="20"/>
    </location>
</feature>
<dbReference type="EMBL" id="JABFUD020000010">
    <property type="protein sequence ID" value="KAI5074779.1"/>
    <property type="molecule type" value="Genomic_DNA"/>
</dbReference>
<proteinExistence type="inferred from homology"/>
<gene>
    <name evidence="13" type="ORF">GOP47_0010740</name>
</gene>
<keyword evidence="5 10" id="KW-1133">Transmembrane helix</keyword>
<sequence length="530" mass="58047">MTIRGFLLFLLLLWPDLASSSRSSAEVHLGLKRSTNFSKREFTQGYPSFFSTHSATPWSRTRGLWRRRGAGGSAVMRTIHVSRNESSIEVKDKEVGAYEGADLEGWSCPDSFTLLESIRYLLRNDSSDYFSCTLEKLSDTLKLSPAVAGVTLLAVGNGAPDVFSSVAAFMSSDKAGGIGLSCVLGGALFITTVVSGAVALVTDRESNKACLPKINLVCFVRDALFLLVSSAILAFILLDGKVYLWEAAMLLSIYATYAISVWAAEVLENRVKDMSSVEVEDPLLPKVMIESSLPQSIHMQQHLYHLQSREFEAELESFEKDVKIRPVVARIEHSLVLMYKYGIERPLALPRQLTIPVIEEERWSRSFAVASCTLAPLFGLWLSSTQRMQSRHPRVIFSINPAILGLTVLAWGNCIGDLVADLALACGGRDGVQIAVSGCYAGPLFNMVVGLGLSLLLACWRSDPNPLVITDEDGTLFFIIGFLIAAIVWALIVLPLNDMRLSKGFGAGLLLLYCGFLVTGMCYAMGWISR</sequence>
<evidence type="ECO:0000256" key="3">
    <source>
        <dbReference type="ARBA" id="ARBA00022449"/>
    </source>
</evidence>
<evidence type="ECO:0000313" key="14">
    <source>
        <dbReference type="Proteomes" id="UP000886520"/>
    </source>
</evidence>
<comment type="caution">
    <text evidence="13">The sequence shown here is derived from an EMBL/GenBank/DDBJ whole genome shotgun (WGS) entry which is preliminary data.</text>
</comment>
<keyword evidence="3" id="KW-0050">Antiport</keyword>
<evidence type="ECO:0000256" key="11">
    <source>
        <dbReference type="SAM" id="SignalP"/>
    </source>
</evidence>
<evidence type="ECO:0000256" key="7">
    <source>
        <dbReference type="ARBA" id="ARBA00023136"/>
    </source>
</evidence>
<comment type="subcellular location">
    <subcellularLocation>
        <location evidence="1">Membrane</location>
        <topology evidence="1">Multi-pass membrane protein</topology>
    </subcellularLocation>
</comment>
<keyword evidence="8" id="KW-0406">Ion transport</keyword>
<keyword evidence="7 10" id="KW-0472">Membrane</keyword>
<evidence type="ECO:0000256" key="5">
    <source>
        <dbReference type="ARBA" id="ARBA00022989"/>
    </source>
</evidence>
<evidence type="ECO:0000256" key="4">
    <source>
        <dbReference type="ARBA" id="ARBA00022692"/>
    </source>
</evidence>
<accession>A0A9D4UVH7</accession>
<dbReference type="InterPro" id="IPR044880">
    <property type="entry name" value="NCX_ion-bd_dom_sf"/>
</dbReference>
<organism evidence="13 14">
    <name type="scientific">Adiantum capillus-veneris</name>
    <name type="common">Maidenhair fern</name>
    <dbReference type="NCBI Taxonomy" id="13818"/>
    <lineage>
        <taxon>Eukaryota</taxon>
        <taxon>Viridiplantae</taxon>
        <taxon>Streptophyta</taxon>
        <taxon>Embryophyta</taxon>
        <taxon>Tracheophyta</taxon>
        <taxon>Polypodiopsida</taxon>
        <taxon>Polypodiidae</taxon>
        <taxon>Polypodiales</taxon>
        <taxon>Pteridineae</taxon>
        <taxon>Pteridaceae</taxon>
        <taxon>Vittarioideae</taxon>
        <taxon>Adiantum</taxon>
    </lineage>
</organism>
<keyword evidence="11" id="KW-0732">Signal</keyword>
<evidence type="ECO:0000256" key="10">
    <source>
        <dbReference type="SAM" id="Phobius"/>
    </source>
</evidence>
<evidence type="ECO:0000256" key="2">
    <source>
        <dbReference type="ARBA" id="ARBA00022448"/>
    </source>
</evidence>
<feature type="transmembrane region" description="Helical" evidence="10">
    <location>
        <begin position="432"/>
        <end position="456"/>
    </location>
</feature>
<evidence type="ECO:0000256" key="8">
    <source>
        <dbReference type="ARBA" id="ARBA00023201"/>
    </source>
</evidence>
<keyword evidence="4 10" id="KW-0812">Transmembrane</keyword>
<comment type="similarity">
    <text evidence="9">Belongs to the Ca(2+):cation antiporter (CaCA) (TC 2.A.19) family. Cation/calcium exchanger (CCX) subfamily.</text>
</comment>
<feature type="transmembrane region" description="Helical" evidence="10">
    <location>
        <begin position="178"/>
        <end position="202"/>
    </location>
</feature>
<keyword evidence="2" id="KW-0813">Transport</keyword>
<feature type="transmembrane region" description="Helical" evidence="10">
    <location>
        <begin position="214"/>
        <end position="237"/>
    </location>
</feature>
<dbReference type="InterPro" id="IPR051359">
    <property type="entry name" value="CaCA_antiporter"/>
</dbReference>
<dbReference type="InterPro" id="IPR004837">
    <property type="entry name" value="NaCa_Exmemb"/>
</dbReference>
<dbReference type="GO" id="GO:0008324">
    <property type="term" value="F:monoatomic cation transmembrane transporter activity"/>
    <property type="evidence" value="ECO:0007669"/>
    <property type="project" value="TreeGrafter"/>
</dbReference>
<dbReference type="GO" id="GO:0006814">
    <property type="term" value="P:sodium ion transport"/>
    <property type="evidence" value="ECO:0007669"/>
    <property type="project" value="UniProtKB-KW"/>
</dbReference>
<evidence type="ECO:0000256" key="9">
    <source>
        <dbReference type="ARBA" id="ARBA00038187"/>
    </source>
</evidence>
<name>A0A9D4UVH7_ADICA</name>
<keyword evidence="8" id="KW-0739">Sodium transport</keyword>
<feature type="transmembrane region" description="Helical" evidence="10">
    <location>
        <begin position="243"/>
        <end position="264"/>
    </location>
</feature>
<feature type="transmembrane region" description="Helical" evidence="10">
    <location>
        <begin position="508"/>
        <end position="528"/>
    </location>
</feature>
<dbReference type="OrthoDB" id="407410at2759"/>
<feature type="domain" description="Sodium/calcium exchanger membrane region" evidence="12">
    <location>
        <begin position="390"/>
        <end position="519"/>
    </location>
</feature>
<dbReference type="PANTHER" id="PTHR12266:SF0">
    <property type="entry name" value="MITOCHONDRIAL SODIUM_CALCIUM EXCHANGER PROTEIN"/>
    <property type="match status" value="1"/>
</dbReference>
<evidence type="ECO:0000313" key="13">
    <source>
        <dbReference type="EMBL" id="KAI5074779.1"/>
    </source>
</evidence>
<feature type="domain" description="Sodium/calcium exchanger membrane region" evidence="12">
    <location>
        <begin position="126"/>
        <end position="261"/>
    </location>
</feature>
<dbReference type="Gene3D" id="1.20.1420.30">
    <property type="entry name" value="NCX, central ion-binding region"/>
    <property type="match status" value="2"/>
</dbReference>
<feature type="chain" id="PRO_5039000984" description="Sodium/calcium exchanger membrane region domain-containing protein" evidence="11">
    <location>
        <begin position="21"/>
        <end position="530"/>
    </location>
</feature>
<dbReference type="GO" id="GO:0016020">
    <property type="term" value="C:membrane"/>
    <property type="evidence" value="ECO:0007669"/>
    <property type="project" value="UniProtKB-SubCell"/>
</dbReference>
<keyword evidence="14" id="KW-1185">Reference proteome</keyword>